<comment type="caution">
    <text evidence="1">The sequence shown here is derived from an EMBL/GenBank/DDBJ whole genome shotgun (WGS) entry which is preliminary data.</text>
</comment>
<evidence type="ECO:0000313" key="2">
    <source>
        <dbReference type="Proteomes" id="UP000309450"/>
    </source>
</evidence>
<protein>
    <submittedName>
        <fullName evidence="1">DNA phosphorothioation-associated protein 4</fullName>
    </submittedName>
</protein>
<reference evidence="1 2" key="1">
    <citation type="submission" date="2019-04" db="EMBL/GenBank/DDBJ databases">
        <title>Draft genome sequence of Gemmobacter aestuarii sp. nov.</title>
        <authorList>
            <person name="Hameed A."/>
            <person name="Lin S.-Y."/>
            <person name="Shahina M."/>
            <person name="Lai W.-A."/>
            <person name="Young C.-C."/>
        </authorList>
    </citation>
    <scope>NUCLEOTIDE SEQUENCE [LARGE SCALE GENOMIC DNA]</scope>
    <source>
        <strain evidence="1 2">CC-PW-75</strain>
    </source>
</reference>
<sequence>MVRSSQKSRRAILAGRVRRPAEFDDMLNELRESGVFATYKDALVFAAALGFRRGNRKSFKKSSEPIDLDIFRGDFDRTIMSILAIEETDDPTMIAPSSEDARVLCFEEYANGGLEIMKREIWDGKQDWRDGLLALVQREEEDHTMLDDITELANF</sequence>
<name>A0A4S3MM60_9RHOB</name>
<dbReference type="InterPro" id="IPR023983">
    <property type="entry name" value="DNA_S_mod_dnd_assoc_4"/>
</dbReference>
<gene>
    <name evidence="1" type="ORF">E7811_15875</name>
</gene>
<evidence type="ECO:0000313" key="1">
    <source>
        <dbReference type="EMBL" id="THD81400.1"/>
    </source>
</evidence>
<accession>A0A4S3MM60</accession>
<keyword evidence="2" id="KW-1185">Reference proteome</keyword>
<dbReference type="NCBIfam" id="TIGR04062">
    <property type="entry name" value="dnd_assoc_4"/>
    <property type="match status" value="1"/>
</dbReference>
<dbReference type="EMBL" id="SSND01000005">
    <property type="protein sequence ID" value="THD81400.1"/>
    <property type="molecule type" value="Genomic_DNA"/>
</dbReference>
<organism evidence="1 2">
    <name type="scientific">Aliigemmobacter aestuarii</name>
    <dbReference type="NCBI Taxonomy" id="1445661"/>
    <lineage>
        <taxon>Bacteria</taxon>
        <taxon>Pseudomonadati</taxon>
        <taxon>Pseudomonadota</taxon>
        <taxon>Alphaproteobacteria</taxon>
        <taxon>Rhodobacterales</taxon>
        <taxon>Paracoccaceae</taxon>
        <taxon>Aliigemmobacter</taxon>
    </lineage>
</organism>
<dbReference type="Proteomes" id="UP000309450">
    <property type="component" value="Unassembled WGS sequence"/>
</dbReference>
<dbReference type="AlphaFoldDB" id="A0A4S3MM60"/>
<dbReference type="OrthoDB" id="3687123at2"/>
<proteinExistence type="predicted"/>